<reference evidence="2" key="1">
    <citation type="journal article" date="2023" name="IScience">
        <title>Live-bearing cockroach genome reveals convergent evolutionary mechanisms linked to viviparity in insects and beyond.</title>
        <authorList>
            <person name="Fouks B."/>
            <person name="Harrison M.C."/>
            <person name="Mikhailova A.A."/>
            <person name="Marchal E."/>
            <person name="English S."/>
            <person name="Carruthers M."/>
            <person name="Jennings E.C."/>
            <person name="Chiamaka E.L."/>
            <person name="Frigard R.A."/>
            <person name="Pippel M."/>
            <person name="Attardo G.M."/>
            <person name="Benoit J.B."/>
            <person name="Bornberg-Bauer E."/>
            <person name="Tobe S.S."/>
        </authorList>
    </citation>
    <scope>NUCLEOTIDE SEQUENCE</scope>
    <source>
        <strain evidence="2">Stay&amp;Tobe</strain>
    </source>
</reference>
<accession>A0AAD8AAV1</accession>
<feature type="domain" description="FHA" evidence="1">
    <location>
        <begin position="2"/>
        <end position="51"/>
    </location>
</feature>
<sequence length="112" mass="12326">ALSKEHAVIEIVNAENHLIYDLGSRNKTRLGKMILQPEVRYQLEDGAKLHLADVYAIYWRLPNGPEINDDSGSETGSESMLNVNNSVDGRKRKCIPLADKNSGSGFIAENSG</sequence>
<dbReference type="EMBL" id="JASPKZ010002323">
    <property type="protein sequence ID" value="KAJ9595639.1"/>
    <property type="molecule type" value="Genomic_DNA"/>
</dbReference>
<dbReference type="Proteomes" id="UP001233999">
    <property type="component" value="Unassembled WGS sequence"/>
</dbReference>
<dbReference type="Gene3D" id="2.60.200.20">
    <property type="match status" value="1"/>
</dbReference>
<dbReference type="InterPro" id="IPR008984">
    <property type="entry name" value="SMAD_FHA_dom_sf"/>
</dbReference>
<proteinExistence type="predicted"/>
<name>A0AAD8AAV1_DIPPU</name>
<comment type="caution">
    <text evidence="2">The sequence shown here is derived from an EMBL/GenBank/DDBJ whole genome shotgun (WGS) entry which is preliminary data.</text>
</comment>
<feature type="non-terminal residue" evidence="2">
    <location>
        <position position="112"/>
    </location>
</feature>
<dbReference type="SUPFAM" id="SSF49879">
    <property type="entry name" value="SMAD/FHA domain"/>
    <property type="match status" value="1"/>
</dbReference>
<gene>
    <name evidence="2" type="ORF">L9F63_013169</name>
</gene>
<evidence type="ECO:0000313" key="2">
    <source>
        <dbReference type="EMBL" id="KAJ9595639.1"/>
    </source>
</evidence>
<evidence type="ECO:0000259" key="1">
    <source>
        <dbReference type="Pfam" id="PF00498"/>
    </source>
</evidence>
<dbReference type="Pfam" id="PF00498">
    <property type="entry name" value="FHA"/>
    <property type="match status" value="1"/>
</dbReference>
<keyword evidence="3" id="KW-1185">Reference proteome</keyword>
<protein>
    <recommendedName>
        <fullName evidence="1">FHA domain-containing protein</fullName>
    </recommendedName>
</protein>
<dbReference type="AlphaFoldDB" id="A0AAD8AAV1"/>
<organism evidence="2 3">
    <name type="scientific">Diploptera punctata</name>
    <name type="common">Pacific beetle cockroach</name>
    <dbReference type="NCBI Taxonomy" id="6984"/>
    <lineage>
        <taxon>Eukaryota</taxon>
        <taxon>Metazoa</taxon>
        <taxon>Ecdysozoa</taxon>
        <taxon>Arthropoda</taxon>
        <taxon>Hexapoda</taxon>
        <taxon>Insecta</taxon>
        <taxon>Pterygota</taxon>
        <taxon>Neoptera</taxon>
        <taxon>Polyneoptera</taxon>
        <taxon>Dictyoptera</taxon>
        <taxon>Blattodea</taxon>
        <taxon>Blaberoidea</taxon>
        <taxon>Blaberidae</taxon>
        <taxon>Diplopterinae</taxon>
        <taxon>Diploptera</taxon>
    </lineage>
</organism>
<dbReference type="InterPro" id="IPR000253">
    <property type="entry name" value="FHA_dom"/>
</dbReference>
<evidence type="ECO:0000313" key="3">
    <source>
        <dbReference type="Proteomes" id="UP001233999"/>
    </source>
</evidence>
<reference evidence="2" key="2">
    <citation type="submission" date="2023-05" db="EMBL/GenBank/DDBJ databases">
        <authorList>
            <person name="Fouks B."/>
        </authorList>
    </citation>
    <scope>NUCLEOTIDE SEQUENCE</scope>
    <source>
        <strain evidence="2">Stay&amp;Tobe</strain>
        <tissue evidence="2">Testes</tissue>
    </source>
</reference>